<reference evidence="8 9" key="1">
    <citation type="journal article" date="2019" name="Nat. Microbiol.">
        <title>Mediterranean grassland soil C-N compound turnover is dependent on rainfall and depth, and is mediated by genomically divergent microorganisms.</title>
        <authorList>
            <person name="Diamond S."/>
            <person name="Andeer P.F."/>
            <person name="Li Z."/>
            <person name="Crits-Christoph A."/>
            <person name="Burstein D."/>
            <person name="Anantharaman K."/>
            <person name="Lane K.R."/>
            <person name="Thomas B.C."/>
            <person name="Pan C."/>
            <person name="Northen T.R."/>
            <person name="Banfield J.F."/>
        </authorList>
    </citation>
    <scope>NUCLEOTIDE SEQUENCE [LARGE SCALE GENOMIC DNA]</scope>
    <source>
        <strain evidence="8">NP_3</strain>
    </source>
</reference>
<dbReference type="InterPro" id="IPR051619">
    <property type="entry name" value="TypeII_TA_RNase_PINc/VapC"/>
</dbReference>
<gene>
    <name evidence="6" type="primary">vapC</name>
    <name evidence="8" type="ORF">E6H00_00550</name>
</gene>
<dbReference type="EMBL" id="VBAK01000014">
    <property type="protein sequence ID" value="TMI93867.1"/>
    <property type="molecule type" value="Genomic_DNA"/>
</dbReference>
<comment type="similarity">
    <text evidence="6">Belongs to the PINc/VapC protein family.</text>
</comment>
<comment type="cofactor">
    <cofactor evidence="6">
        <name>Mg(2+)</name>
        <dbReference type="ChEBI" id="CHEBI:18420"/>
    </cofactor>
</comment>
<evidence type="ECO:0000256" key="5">
    <source>
        <dbReference type="ARBA" id="ARBA00022842"/>
    </source>
</evidence>
<evidence type="ECO:0000256" key="6">
    <source>
        <dbReference type="HAMAP-Rule" id="MF_00265"/>
    </source>
</evidence>
<dbReference type="GO" id="GO:0000287">
    <property type="term" value="F:magnesium ion binding"/>
    <property type="evidence" value="ECO:0007669"/>
    <property type="project" value="UniProtKB-UniRule"/>
</dbReference>
<dbReference type="Proteomes" id="UP000318509">
    <property type="component" value="Unassembled WGS sequence"/>
</dbReference>
<dbReference type="PANTHER" id="PTHR35901">
    <property type="entry name" value="RIBONUCLEASE VAPC3"/>
    <property type="match status" value="1"/>
</dbReference>
<dbReference type="InterPro" id="IPR044153">
    <property type="entry name" value="PIN_Pae0151-like"/>
</dbReference>
<evidence type="ECO:0000259" key="7">
    <source>
        <dbReference type="Pfam" id="PF01850"/>
    </source>
</evidence>
<dbReference type="GO" id="GO:0090729">
    <property type="term" value="F:toxin activity"/>
    <property type="evidence" value="ECO:0007669"/>
    <property type="project" value="UniProtKB-KW"/>
</dbReference>
<evidence type="ECO:0000256" key="3">
    <source>
        <dbReference type="ARBA" id="ARBA00022723"/>
    </source>
</evidence>
<dbReference type="InterPro" id="IPR029060">
    <property type="entry name" value="PIN-like_dom_sf"/>
</dbReference>
<keyword evidence="5 6" id="KW-0460">Magnesium</keyword>
<dbReference type="Pfam" id="PF01850">
    <property type="entry name" value="PIN"/>
    <property type="match status" value="1"/>
</dbReference>
<accession>A0A537KDN7</accession>
<keyword evidence="3 6" id="KW-0479">Metal-binding</keyword>
<dbReference type="EC" id="3.1.-.-" evidence="6"/>
<evidence type="ECO:0000256" key="4">
    <source>
        <dbReference type="ARBA" id="ARBA00022801"/>
    </source>
</evidence>
<evidence type="ECO:0000256" key="1">
    <source>
        <dbReference type="ARBA" id="ARBA00022649"/>
    </source>
</evidence>
<dbReference type="GO" id="GO:0016787">
    <property type="term" value="F:hydrolase activity"/>
    <property type="evidence" value="ECO:0007669"/>
    <property type="project" value="UniProtKB-KW"/>
</dbReference>
<dbReference type="AlphaFoldDB" id="A0A537KDN7"/>
<dbReference type="InterPro" id="IPR002716">
    <property type="entry name" value="PIN_dom"/>
</dbReference>
<dbReference type="Gene3D" id="3.40.50.1010">
    <property type="entry name" value="5'-nuclease"/>
    <property type="match status" value="1"/>
</dbReference>
<protein>
    <recommendedName>
        <fullName evidence="6">Ribonuclease VapC</fullName>
        <shortName evidence="6">RNase VapC</shortName>
        <ecNumber evidence="6">3.1.-.-</ecNumber>
    </recommendedName>
    <alternativeName>
        <fullName evidence="6">Toxin VapC</fullName>
    </alternativeName>
</protein>
<keyword evidence="4 6" id="KW-0378">Hydrolase</keyword>
<evidence type="ECO:0000256" key="2">
    <source>
        <dbReference type="ARBA" id="ARBA00022722"/>
    </source>
</evidence>
<dbReference type="HAMAP" id="MF_00265">
    <property type="entry name" value="VapC_Nob1"/>
    <property type="match status" value="1"/>
</dbReference>
<proteinExistence type="inferred from homology"/>
<evidence type="ECO:0000313" key="9">
    <source>
        <dbReference type="Proteomes" id="UP000318509"/>
    </source>
</evidence>
<feature type="binding site" evidence="6">
    <location>
        <position position="16"/>
    </location>
    <ligand>
        <name>Mg(2+)</name>
        <dbReference type="ChEBI" id="CHEBI:18420"/>
    </ligand>
</feature>
<dbReference type="InterPro" id="IPR022907">
    <property type="entry name" value="VapC_family"/>
</dbReference>
<name>A0A537KDN7_9BACT</name>
<dbReference type="PANTHER" id="PTHR35901:SF1">
    <property type="entry name" value="EXONUCLEASE VAPC9"/>
    <property type="match status" value="1"/>
</dbReference>
<keyword evidence="6" id="KW-0800">Toxin</keyword>
<feature type="binding site" evidence="6">
    <location>
        <position position="105"/>
    </location>
    <ligand>
        <name>Mg(2+)</name>
        <dbReference type="ChEBI" id="CHEBI:18420"/>
    </ligand>
</feature>
<sequence>MVQLYMKSTAVELVVDTSALLAVLLGEPERPALIARTEGAVLLAPGSVPWEVGNALIAGFRRKRLNARQVGDAWAFFERIPLRLLPIAVAKALELAEQIGLYAYDAYILEAVRTRRVPLLTTDKRLRAAAAGLGLEVWEATR</sequence>
<organism evidence="8 9">
    <name type="scientific">Candidatus Segetimicrobium genomatis</name>
    <dbReference type="NCBI Taxonomy" id="2569760"/>
    <lineage>
        <taxon>Bacteria</taxon>
        <taxon>Bacillati</taxon>
        <taxon>Candidatus Sysuimicrobiota</taxon>
        <taxon>Candidatus Sysuimicrobiia</taxon>
        <taxon>Candidatus Sysuimicrobiales</taxon>
        <taxon>Candidatus Segetimicrobiaceae</taxon>
        <taxon>Candidatus Segetimicrobium</taxon>
    </lineage>
</organism>
<dbReference type="CDD" id="cd09873">
    <property type="entry name" value="PIN_Pae0151-like"/>
    <property type="match status" value="1"/>
</dbReference>
<dbReference type="SUPFAM" id="SSF88723">
    <property type="entry name" value="PIN domain-like"/>
    <property type="match status" value="1"/>
</dbReference>
<feature type="domain" description="PIN" evidence="7">
    <location>
        <begin position="14"/>
        <end position="130"/>
    </location>
</feature>
<keyword evidence="2 6" id="KW-0540">Nuclease</keyword>
<comment type="caution">
    <text evidence="8">The sequence shown here is derived from an EMBL/GenBank/DDBJ whole genome shotgun (WGS) entry which is preliminary data.</text>
</comment>
<evidence type="ECO:0000313" key="8">
    <source>
        <dbReference type="EMBL" id="TMI93867.1"/>
    </source>
</evidence>
<dbReference type="GO" id="GO:0004540">
    <property type="term" value="F:RNA nuclease activity"/>
    <property type="evidence" value="ECO:0007669"/>
    <property type="project" value="InterPro"/>
</dbReference>
<comment type="function">
    <text evidence="6">Toxic component of a toxin-antitoxin (TA) system. An RNase.</text>
</comment>
<keyword evidence="1 6" id="KW-1277">Toxin-antitoxin system</keyword>